<keyword evidence="2" id="KW-1185">Reference proteome</keyword>
<gene>
    <name evidence="1" type="ORF">RHMOL_Rhmol10G0293900</name>
</gene>
<reference evidence="1" key="1">
    <citation type="submission" date="2022-02" db="EMBL/GenBank/DDBJ databases">
        <title>Plant Genome Project.</title>
        <authorList>
            <person name="Zhang R.-G."/>
        </authorList>
    </citation>
    <scope>NUCLEOTIDE SEQUENCE</scope>
    <source>
        <strain evidence="1">AT1</strain>
    </source>
</reference>
<sequence length="135" mass="15290">MYLSKRLKGQSVELGLRVKAPSGSVIRPMSLILESLVECLQLQNIILLRDPDSQKCEGFGCVSEIERAHLNCFPKVGEIRAHVLMTKQKRDKENSTPELCTSIGFWKGPSFKETEEGYGEWYHEDLEFDLDVSVG</sequence>
<accession>A0ACC0M8I6</accession>
<evidence type="ECO:0000313" key="2">
    <source>
        <dbReference type="Proteomes" id="UP001062846"/>
    </source>
</evidence>
<comment type="caution">
    <text evidence="1">The sequence shown here is derived from an EMBL/GenBank/DDBJ whole genome shotgun (WGS) entry which is preliminary data.</text>
</comment>
<organism evidence="1 2">
    <name type="scientific">Rhododendron molle</name>
    <name type="common">Chinese azalea</name>
    <name type="synonym">Azalea mollis</name>
    <dbReference type="NCBI Taxonomy" id="49168"/>
    <lineage>
        <taxon>Eukaryota</taxon>
        <taxon>Viridiplantae</taxon>
        <taxon>Streptophyta</taxon>
        <taxon>Embryophyta</taxon>
        <taxon>Tracheophyta</taxon>
        <taxon>Spermatophyta</taxon>
        <taxon>Magnoliopsida</taxon>
        <taxon>eudicotyledons</taxon>
        <taxon>Gunneridae</taxon>
        <taxon>Pentapetalae</taxon>
        <taxon>asterids</taxon>
        <taxon>Ericales</taxon>
        <taxon>Ericaceae</taxon>
        <taxon>Ericoideae</taxon>
        <taxon>Rhodoreae</taxon>
        <taxon>Rhododendron</taxon>
    </lineage>
</organism>
<name>A0ACC0M8I6_RHOML</name>
<protein>
    <submittedName>
        <fullName evidence="1">Uncharacterized protein</fullName>
    </submittedName>
</protein>
<evidence type="ECO:0000313" key="1">
    <source>
        <dbReference type="EMBL" id="KAI8536914.1"/>
    </source>
</evidence>
<dbReference type="EMBL" id="CM046397">
    <property type="protein sequence ID" value="KAI8536914.1"/>
    <property type="molecule type" value="Genomic_DNA"/>
</dbReference>
<proteinExistence type="predicted"/>
<dbReference type="Proteomes" id="UP001062846">
    <property type="component" value="Chromosome 10"/>
</dbReference>